<accession>H6X4F9</accession>
<dbReference type="EMBL" id="JQ513383">
    <property type="protein sequence ID" value="AFA44625.1"/>
    <property type="molecule type" value="Genomic_DNA"/>
</dbReference>
<gene>
    <name evidence="1" type="ORF">RaK2_00352</name>
</gene>
<name>H6X4F9_9CAUD</name>
<proteinExistence type="predicted"/>
<dbReference type="Proteomes" id="UP000007524">
    <property type="component" value="Segment"/>
</dbReference>
<reference evidence="1 2" key="1">
    <citation type="journal article" date="2012" name="J. Virol.">
        <title>Genome of Klebsiella sp.-Infecting Bacteriophage vB_KleM_RaK2.</title>
        <authorList>
            <person name="Simoliunas E."/>
            <person name="Kaliniene L."/>
            <person name="Truncaite L."/>
            <person name="Klausa V."/>
            <person name="Zajanckauskaite A."/>
            <person name="Meskys R."/>
        </authorList>
    </citation>
    <scope>NUCLEOTIDE SEQUENCE [LARGE SCALE GENOMIC DNA]</scope>
</reference>
<protein>
    <submittedName>
        <fullName evidence="1">Uncharacterized protein</fullName>
    </submittedName>
</protein>
<evidence type="ECO:0000313" key="1">
    <source>
        <dbReference type="EMBL" id="AFA44625.1"/>
    </source>
</evidence>
<keyword evidence="2" id="KW-1185">Reference proteome</keyword>
<dbReference type="GeneID" id="14012940"/>
<dbReference type="KEGG" id="vg:14012940"/>
<dbReference type="RefSeq" id="YP_007007507.1">
    <property type="nucleotide sequence ID" value="NC_019526.1"/>
</dbReference>
<evidence type="ECO:0000313" key="2">
    <source>
        <dbReference type="Proteomes" id="UP000007524"/>
    </source>
</evidence>
<organism evidence="1 2">
    <name type="scientific">Klebsiella phage vB_KleM_RaK2</name>
    <dbReference type="NCBI Taxonomy" id="1147094"/>
    <lineage>
        <taxon>Viruses</taxon>
        <taxon>Duplodnaviria</taxon>
        <taxon>Heunggongvirae</taxon>
        <taxon>Uroviricota</taxon>
        <taxon>Caudoviricetes</taxon>
        <taxon>Alcyoneusvirus</taxon>
        <taxon>Alcyoneusvirus RaK2</taxon>
    </lineage>
</organism>
<sequence>MEKEFKIKYNISTDGGFEVPEEDQERLNDVIMIDISNKIIQGYREGELCESLMDQFDEVETFYRGWWSIEEVHKVHEYRVFWINGVNDIEDIIVKESSESAAIQYFKDHYPNKRYHHLEKI</sequence>